<comment type="caution">
    <text evidence="4">The sequence shown here is derived from an EMBL/GenBank/DDBJ whole genome shotgun (WGS) entry which is preliminary data.</text>
</comment>
<dbReference type="InterPro" id="IPR027385">
    <property type="entry name" value="Beta-barrel_OMP"/>
</dbReference>
<organism evidence="4 5">
    <name type="scientific">Natronospira elongata</name>
    <dbReference type="NCBI Taxonomy" id="3110268"/>
    <lineage>
        <taxon>Bacteria</taxon>
        <taxon>Pseudomonadati</taxon>
        <taxon>Pseudomonadota</taxon>
        <taxon>Gammaproteobacteria</taxon>
        <taxon>Natronospirales</taxon>
        <taxon>Natronospiraceae</taxon>
        <taxon>Natronospira</taxon>
    </lineage>
</organism>
<name>A0AAP6JGT3_9GAMM</name>
<reference evidence="4 5" key="1">
    <citation type="submission" date="2023-12" db="EMBL/GenBank/DDBJ databases">
        <title>Whole-genome sequencing of halo(alkali)philic microorganisms from hypersaline lakes.</title>
        <authorList>
            <person name="Sorokin D.Y."/>
            <person name="Merkel A.Y."/>
            <person name="Messina E."/>
            <person name="Yakimov M."/>
        </authorList>
    </citation>
    <scope>NUCLEOTIDE SEQUENCE [LARGE SCALE GENOMIC DNA]</scope>
    <source>
        <strain evidence="4 5">AB-CW1</strain>
    </source>
</reference>
<keyword evidence="1 2" id="KW-0732">Signal</keyword>
<evidence type="ECO:0000256" key="1">
    <source>
        <dbReference type="ARBA" id="ARBA00022729"/>
    </source>
</evidence>
<dbReference type="InterPro" id="IPR011250">
    <property type="entry name" value="OMP/PagP_B-barrel"/>
</dbReference>
<accession>A0AAP6JGT3</accession>
<gene>
    <name evidence="4" type="ORF">VCB98_10310</name>
</gene>
<evidence type="ECO:0000313" key="4">
    <source>
        <dbReference type="EMBL" id="MEA5446212.1"/>
    </source>
</evidence>
<evidence type="ECO:0000256" key="2">
    <source>
        <dbReference type="SAM" id="SignalP"/>
    </source>
</evidence>
<protein>
    <submittedName>
        <fullName evidence="4">Outer membrane beta-barrel protein</fullName>
    </submittedName>
</protein>
<sequence length="171" mass="18821">MPSRRLPSATLALACLVAASAVQAEDRRDFWSINAGIAWAWDDHMFRDFDGNDIATFASGTWGVGPDFMPEWMGYETELGLTLTDGRWLGEDWSMQHLGSYLTGQWGSERLYLKLRGGVAYNRVKVGSFSGDDFGIAGGAGLGFQILGQPLEVHFNAIDGDVTTITAHWHF</sequence>
<dbReference type="Pfam" id="PF13505">
    <property type="entry name" value="OMP_b-brl"/>
    <property type="match status" value="1"/>
</dbReference>
<proteinExistence type="predicted"/>
<feature type="signal peptide" evidence="2">
    <location>
        <begin position="1"/>
        <end position="24"/>
    </location>
</feature>
<evidence type="ECO:0000313" key="5">
    <source>
        <dbReference type="Proteomes" id="UP001302316"/>
    </source>
</evidence>
<evidence type="ECO:0000259" key="3">
    <source>
        <dbReference type="Pfam" id="PF13505"/>
    </source>
</evidence>
<feature type="domain" description="Outer membrane protein beta-barrel" evidence="3">
    <location>
        <begin position="10"/>
        <end position="147"/>
    </location>
</feature>
<keyword evidence="5" id="KW-1185">Reference proteome</keyword>
<dbReference type="Proteomes" id="UP001302316">
    <property type="component" value="Unassembled WGS sequence"/>
</dbReference>
<dbReference type="RefSeq" id="WP_346052322.1">
    <property type="nucleotide sequence ID" value="NZ_JAYGII010000023.1"/>
</dbReference>
<dbReference type="SUPFAM" id="SSF56925">
    <property type="entry name" value="OMPA-like"/>
    <property type="match status" value="1"/>
</dbReference>
<feature type="chain" id="PRO_5042961855" evidence="2">
    <location>
        <begin position="25"/>
        <end position="171"/>
    </location>
</feature>
<dbReference type="AlphaFoldDB" id="A0AAP6JGT3"/>
<dbReference type="EMBL" id="JAYGII010000023">
    <property type="protein sequence ID" value="MEA5446212.1"/>
    <property type="molecule type" value="Genomic_DNA"/>
</dbReference>